<dbReference type="RefSeq" id="WP_073002920.1">
    <property type="nucleotide sequence ID" value="NZ_FQUM01000008.1"/>
</dbReference>
<dbReference type="AlphaFoldDB" id="A0A1M5E5K2"/>
<keyword evidence="3" id="KW-1185">Reference proteome</keyword>
<dbReference type="PANTHER" id="PTHR35869">
    <property type="entry name" value="OUTER-MEMBRANE LIPOPROTEIN CARRIER PROTEIN"/>
    <property type="match status" value="1"/>
</dbReference>
<reference evidence="2 3" key="1">
    <citation type="submission" date="2016-11" db="EMBL/GenBank/DDBJ databases">
        <authorList>
            <person name="Jaros S."/>
            <person name="Januszkiewicz K."/>
            <person name="Wedrychowicz H."/>
        </authorList>
    </citation>
    <scope>NUCLEOTIDE SEQUENCE [LARGE SCALE GENOMIC DNA]</scope>
    <source>
        <strain evidence="2 3">DSM 26910</strain>
    </source>
</reference>
<evidence type="ECO:0000313" key="2">
    <source>
        <dbReference type="EMBL" id="SHF74466.1"/>
    </source>
</evidence>
<gene>
    <name evidence="2" type="ORF">SAMN05444274_10892</name>
</gene>
<dbReference type="InterPro" id="IPR029046">
    <property type="entry name" value="LolA/LolB/LppX"/>
</dbReference>
<keyword evidence="1" id="KW-0732">Signal</keyword>
<dbReference type="Gene3D" id="2.50.20.10">
    <property type="entry name" value="Lipoprotein localisation LolA/LolB/LppX"/>
    <property type="match status" value="1"/>
</dbReference>
<protein>
    <submittedName>
        <fullName evidence="2">Outer membrane lipoprotein-sorting protein</fullName>
    </submittedName>
</protein>
<dbReference type="Proteomes" id="UP000184164">
    <property type="component" value="Unassembled WGS sequence"/>
</dbReference>
<dbReference type="Pfam" id="PF03548">
    <property type="entry name" value="LolA"/>
    <property type="match status" value="1"/>
</dbReference>
<evidence type="ECO:0000256" key="1">
    <source>
        <dbReference type="ARBA" id="ARBA00022729"/>
    </source>
</evidence>
<dbReference type="OrthoDB" id="9810685at2"/>
<proteinExistence type="predicted"/>
<dbReference type="EMBL" id="FQUM01000008">
    <property type="protein sequence ID" value="SHF74466.1"/>
    <property type="molecule type" value="Genomic_DNA"/>
</dbReference>
<accession>A0A1M5E5K2</accession>
<keyword evidence="2" id="KW-0449">Lipoprotein</keyword>
<dbReference type="InterPro" id="IPR004564">
    <property type="entry name" value="OM_lipoprot_carrier_LolA-like"/>
</dbReference>
<dbReference type="STRING" id="1484053.SAMN05444274_10892"/>
<dbReference type="CDD" id="cd16325">
    <property type="entry name" value="LolA"/>
    <property type="match status" value="1"/>
</dbReference>
<dbReference type="SUPFAM" id="SSF89392">
    <property type="entry name" value="Prokaryotic lipoproteins and lipoprotein localization factors"/>
    <property type="match status" value="1"/>
</dbReference>
<evidence type="ECO:0000313" key="3">
    <source>
        <dbReference type="Proteomes" id="UP000184164"/>
    </source>
</evidence>
<name>A0A1M5E5K2_9BACT</name>
<sequence>MKGIFLFGLFLASFLLSNAQKDLRAKQILEEVSEKTRSYKSISADFVFSMQNEQMDIDERNEGSIKLKGQKYMVDLPELGVKVFSDGKTIWNYMKDGNQVTISNMEDGGSDLMDPSTVFTIYEKGFQSKYIGEKTVGNSACEQIELFPDSDEFQVSKILLSLGKSDKMIKSALLYGTDGNIYGVEVKKMDTQTELPDSFFMFNASDYDDVEVIDFR</sequence>
<dbReference type="PANTHER" id="PTHR35869:SF1">
    <property type="entry name" value="OUTER-MEMBRANE LIPOPROTEIN CARRIER PROTEIN"/>
    <property type="match status" value="1"/>
</dbReference>
<organism evidence="2 3">
    <name type="scientific">Mariniphaga anaerophila</name>
    <dbReference type="NCBI Taxonomy" id="1484053"/>
    <lineage>
        <taxon>Bacteria</taxon>
        <taxon>Pseudomonadati</taxon>
        <taxon>Bacteroidota</taxon>
        <taxon>Bacteroidia</taxon>
        <taxon>Marinilabiliales</taxon>
        <taxon>Prolixibacteraceae</taxon>
        <taxon>Mariniphaga</taxon>
    </lineage>
</organism>